<dbReference type="InterPro" id="IPR032267">
    <property type="entry name" value="DUF4832"/>
</dbReference>
<feature type="transmembrane region" description="Helical" evidence="1">
    <location>
        <begin position="7"/>
        <end position="27"/>
    </location>
</feature>
<dbReference type="SUPFAM" id="SSF49785">
    <property type="entry name" value="Galactose-binding domain-like"/>
    <property type="match status" value="1"/>
</dbReference>
<dbReference type="InterPro" id="IPR008979">
    <property type="entry name" value="Galactose-bd-like_sf"/>
</dbReference>
<sequence>MKENTKLVHYFLVSVLLITLSVTVTTVKVEAAFSDSITIIDDFESYASDDELKSTYRLWSSGGNTVDWSLSQERAYDGTNSMLIVPKEPLDSWVAVSQHFTVSDWTDSTGISFWIHNDADEPLAFNFDIKSGSNAYGQEGTFTASFKEDGSSSWEENSFDSILIVPEDFAGLIRMAWDQFTEKSWQCPQGCDNDLNLALIEGYEFGYNPQANSTNRVYIDSISLWGTSEGGLGGSLAPEWATPANTFNLTYSPAPIDNPLKGFLPFSDSAAWRIDDNQLPYSMEFFYIPLNDIMTNFNEYDWSKLESRVDDITSRGNQAIFRVYLDYPHKPTGIPQFLLDLGLETRDYHYESNGGSNGTSVAPNYNDENLQLALLQFIEALGDKYDGDSRVGFIQAGLIGFWGEWHTYPQDGWTPIGSWDGELAEHEDGIATDWMPSLANQRAILQGLDDSFNETKILARYPTEFNRDLNIGYHDDSFAFQTLPPSLGGKDWHFAGRLQANQVIEKWKAEPIGGEMRPEIQIEMWNNDPPQYLGEPIEGAQGEDYYKSLELTHASWLKIQEVFQTPLEADAIERAREGSRSLGYEYFVPTAYVNSDSGQLQAAIHIQNTGVAPFYYDWEVDIAARDQNGKIKEWTTDWDLSYIIPNDEETGDTNEVLLEWTSNTSNVSEGSYDILVKVVNPLSETHSDAKGFHFANEEQEDNGWLEIGHIEVKGSR</sequence>
<evidence type="ECO:0000256" key="1">
    <source>
        <dbReference type="SAM" id="Phobius"/>
    </source>
</evidence>
<dbReference type="EMBL" id="JAMQJY010000001">
    <property type="protein sequence ID" value="MCM2674921.1"/>
    <property type="molecule type" value="Genomic_DNA"/>
</dbReference>
<evidence type="ECO:0000313" key="3">
    <source>
        <dbReference type="EMBL" id="MCM2674921.1"/>
    </source>
</evidence>
<comment type="caution">
    <text evidence="3">The sequence shown here is derived from an EMBL/GenBank/DDBJ whole genome shotgun (WGS) entry which is preliminary data.</text>
</comment>
<dbReference type="RefSeq" id="WP_251605057.1">
    <property type="nucleotide sequence ID" value="NZ_JAMQJY010000001.1"/>
</dbReference>
<proteinExistence type="predicted"/>
<reference evidence="3" key="1">
    <citation type="submission" date="2022-06" db="EMBL/GenBank/DDBJ databases">
        <title>Alkalicoccobacillus porphyridii sp. nov., isolated from a marine red alga, Porphyridium purpureum and reclassification of Shouchella plakortidis and Shouchella gibsonii as Alkalicoccobacillus plakortidis comb. nov. and Alkalicoccobacillus gibsonii comb. nov.</title>
        <authorList>
            <person name="Kim K.H."/>
            <person name="Lee J.K."/>
            <person name="Han D.M."/>
            <person name="Baek J.H."/>
            <person name="Jeon C.O."/>
        </authorList>
    </citation>
    <scope>NUCLEOTIDE SEQUENCE</scope>
    <source>
        <strain evidence="3">DSM 19153</strain>
    </source>
</reference>
<name>A0ABT0XG93_9BACI</name>
<dbReference type="Gene3D" id="2.60.120.430">
    <property type="entry name" value="Galactose-binding lectin"/>
    <property type="match status" value="1"/>
</dbReference>
<keyword evidence="4" id="KW-1185">Reference proteome</keyword>
<feature type="domain" description="DUF4832" evidence="2">
    <location>
        <begin position="496"/>
        <end position="696"/>
    </location>
</feature>
<dbReference type="Gene3D" id="3.20.20.80">
    <property type="entry name" value="Glycosidases"/>
    <property type="match status" value="1"/>
</dbReference>
<organism evidence="3 4">
    <name type="scientific">Alkalicoccobacillus plakortidis</name>
    <dbReference type="NCBI Taxonomy" id="444060"/>
    <lineage>
        <taxon>Bacteria</taxon>
        <taxon>Bacillati</taxon>
        <taxon>Bacillota</taxon>
        <taxon>Bacilli</taxon>
        <taxon>Bacillales</taxon>
        <taxon>Bacillaceae</taxon>
        <taxon>Alkalicoccobacillus</taxon>
    </lineage>
</organism>
<keyword evidence="1" id="KW-0472">Membrane</keyword>
<dbReference type="Proteomes" id="UP001203665">
    <property type="component" value="Unassembled WGS sequence"/>
</dbReference>
<evidence type="ECO:0000313" key="4">
    <source>
        <dbReference type="Proteomes" id="UP001203665"/>
    </source>
</evidence>
<protein>
    <submittedName>
        <fullName evidence="3">DUF4832 domain-containing protein</fullName>
    </submittedName>
</protein>
<gene>
    <name evidence="3" type="ORF">NDM98_05020</name>
</gene>
<keyword evidence="1" id="KW-0812">Transmembrane</keyword>
<accession>A0ABT0XG93</accession>
<keyword evidence="1" id="KW-1133">Transmembrane helix</keyword>
<evidence type="ECO:0000259" key="2">
    <source>
        <dbReference type="Pfam" id="PF16116"/>
    </source>
</evidence>
<dbReference type="Pfam" id="PF16116">
    <property type="entry name" value="DUF4832"/>
    <property type="match status" value="1"/>
</dbReference>